<dbReference type="AlphaFoldDB" id="A0A835ME98"/>
<accession>A0A835ME98</accession>
<dbReference type="EMBL" id="JADFTS010000001">
    <property type="protein sequence ID" value="KAF9623889.1"/>
    <property type="molecule type" value="Genomic_DNA"/>
</dbReference>
<sequence>MPFGSFEEAYSNTSTLGYFNSAQALADYAEVLVSLKKNLSAGSSPVIVIVGSYGGTSSAPILYFEDITPHEQYYLIATNDYKEDSMTCYDTIRQSCRIKSSSEVKNDLERIYTSAAQYDKPPIYPVKMICDAIDVASKRTTDILARILAGVAAVKGNETCYDLNQIVTEADIGW</sequence>
<dbReference type="GO" id="GO:0006508">
    <property type="term" value="P:proteolysis"/>
    <property type="evidence" value="ECO:0007669"/>
    <property type="project" value="UniProtKB-KW"/>
</dbReference>
<evidence type="ECO:0000256" key="1">
    <source>
        <dbReference type="ARBA" id="ARBA00022670"/>
    </source>
</evidence>
<evidence type="ECO:0000313" key="4">
    <source>
        <dbReference type="EMBL" id="KAF9623889.1"/>
    </source>
</evidence>
<reference evidence="4 5" key="1">
    <citation type="submission" date="2020-10" db="EMBL/GenBank/DDBJ databases">
        <title>The Coptis chinensis genome and diversification of protoberbering-type alkaloids.</title>
        <authorList>
            <person name="Wang B."/>
            <person name="Shu S."/>
            <person name="Song C."/>
            <person name="Liu Y."/>
        </authorList>
    </citation>
    <scope>NUCLEOTIDE SEQUENCE [LARGE SCALE GENOMIC DNA]</scope>
    <source>
        <strain evidence="4">HL-2020</strain>
        <tissue evidence="4">Leaf</tissue>
    </source>
</reference>
<dbReference type="GO" id="GO:0008239">
    <property type="term" value="F:dipeptidyl-peptidase activity"/>
    <property type="evidence" value="ECO:0007669"/>
    <property type="project" value="TreeGrafter"/>
</dbReference>
<name>A0A835ME98_9MAGN</name>
<dbReference type="OrthoDB" id="2130629at2759"/>
<gene>
    <name evidence="4" type="ORF">IFM89_006235</name>
</gene>
<dbReference type="InterPro" id="IPR029058">
    <property type="entry name" value="AB_hydrolase_fold"/>
</dbReference>
<evidence type="ECO:0000313" key="5">
    <source>
        <dbReference type="Proteomes" id="UP000631114"/>
    </source>
</evidence>
<keyword evidence="5" id="KW-1185">Reference proteome</keyword>
<evidence type="ECO:0000256" key="3">
    <source>
        <dbReference type="ARBA" id="ARBA00022801"/>
    </source>
</evidence>
<organism evidence="4 5">
    <name type="scientific">Coptis chinensis</name>
    <dbReference type="NCBI Taxonomy" id="261450"/>
    <lineage>
        <taxon>Eukaryota</taxon>
        <taxon>Viridiplantae</taxon>
        <taxon>Streptophyta</taxon>
        <taxon>Embryophyta</taxon>
        <taxon>Tracheophyta</taxon>
        <taxon>Spermatophyta</taxon>
        <taxon>Magnoliopsida</taxon>
        <taxon>Ranunculales</taxon>
        <taxon>Ranunculaceae</taxon>
        <taxon>Coptidoideae</taxon>
        <taxon>Coptis</taxon>
    </lineage>
</organism>
<dbReference type="PANTHER" id="PTHR11010:SF120">
    <property type="entry name" value="LYSOSOMAL PRO-X CARBOXYPEPTIDASE"/>
    <property type="match status" value="1"/>
</dbReference>
<keyword evidence="3" id="KW-0378">Hydrolase</keyword>
<dbReference type="PANTHER" id="PTHR11010">
    <property type="entry name" value="PROTEASE S28 PRO-X CARBOXYPEPTIDASE-RELATED"/>
    <property type="match status" value="1"/>
</dbReference>
<dbReference type="Gene3D" id="3.40.50.1820">
    <property type="entry name" value="alpha/beta hydrolase"/>
    <property type="match status" value="1"/>
</dbReference>
<keyword evidence="2" id="KW-0732">Signal</keyword>
<comment type="caution">
    <text evidence="4">The sequence shown here is derived from an EMBL/GenBank/DDBJ whole genome shotgun (WGS) entry which is preliminary data.</text>
</comment>
<evidence type="ECO:0000256" key="2">
    <source>
        <dbReference type="ARBA" id="ARBA00022729"/>
    </source>
</evidence>
<keyword evidence="1" id="KW-0645">Protease</keyword>
<protein>
    <submittedName>
        <fullName evidence="4">Uncharacterized protein</fullName>
    </submittedName>
</protein>
<proteinExistence type="predicted"/>
<dbReference type="Proteomes" id="UP000631114">
    <property type="component" value="Unassembled WGS sequence"/>
</dbReference>